<keyword evidence="3" id="KW-1185">Reference proteome</keyword>
<dbReference type="Proteomes" id="UP001589810">
    <property type="component" value="Unassembled WGS sequence"/>
</dbReference>
<dbReference type="SUPFAM" id="SSF51735">
    <property type="entry name" value="NAD(P)-binding Rossmann-fold domains"/>
    <property type="match status" value="1"/>
</dbReference>
<protein>
    <submittedName>
        <fullName evidence="2">SDR family oxidoreductase</fullName>
    </submittedName>
</protein>
<gene>
    <name evidence="2" type="ORF">ACFFH7_45700</name>
</gene>
<dbReference type="EMBL" id="JBHLUD010000020">
    <property type="protein sequence ID" value="MFC0548872.1"/>
    <property type="molecule type" value="Genomic_DNA"/>
</dbReference>
<comment type="similarity">
    <text evidence="1">Belongs to the short-chain dehydrogenases/reductases (SDR) family.</text>
</comment>
<reference evidence="2 3" key="1">
    <citation type="submission" date="2024-09" db="EMBL/GenBank/DDBJ databases">
        <authorList>
            <person name="Sun Q."/>
            <person name="Mori K."/>
        </authorList>
    </citation>
    <scope>NUCLEOTIDE SEQUENCE [LARGE SCALE GENOMIC DNA]</scope>
    <source>
        <strain evidence="2 3">TBRC 1432</strain>
    </source>
</reference>
<comment type="caution">
    <text evidence="2">The sequence shown here is derived from an EMBL/GenBank/DDBJ whole genome shotgun (WGS) entry which is preliminary data.</text>
</comment>
<dbReference type="InterPro" id="IPR002347">
    <property type="entry name" value="SDR_fam"/>
</dbReference>
<dbReference type="PANTHER" id="PTHR42760">
    <property type="entry name" value="SHORT-CHAIN DEHYDROGENASES/REDUCTASES FAMILY MEMBER"/>
    <property type="match status" value="1"/>
</dbReference>
<organism evidence="2 3">
    <name type="scientific">Kutzneria chonburiensis</name>
    <dbReference type="NCBI Taxonomy" id="1483604"/>
    <lineage>
        <taxon>Bacteria</taxon>
        <taxon>Bacillati</taxon>
        <taxon>Actinomycetota</taxon>
        <taxon>Actinomycetes</taxon>
        <taxon>Pseudonocardiales</taxon>
        <taxon>Pseudonocardiaceae</taxon>
        <taxon>Kutzneria</taxon>
    </lineage>
</organism>
<dbReference type="RefSeq" id="WP_273944263.1">
    <property type="nucleotide sequence ID" value="NZ_CP097263.1"/>
</dbReference>
<dbReference type="InterPro" id="IPR036291">
    <property type="entry name" value="NAD(P)-bd_dom_sf"/>
</dbReference>
<dbReference type="PRINTS" id="PR00081">
    <property type="entry name" value="GDHRDH"/>
</dbReference>
<dbReference type="Pfam" id="PF13561">
    <property type="entry name" value="adh_short_C2"/>
    <property type="match status" value="1"/>
</dbReference>
<dbReference type="PANTHER" id="PTHR42760:SF40">
    <property type="entry name" value="3-OXOACYL-[ACYL-CARRIER-PROTEIN] REDUCTASE, CHLOROPLASTIC"/>
    <property type="match status" value="1"/>
</dbReference>
<evidence type="ECO:0000313" key="3">
    <source>
        <dbReference type="Proteomes" id="UP001589810"/>
    </source>
</evidence>
<accession>A0ABV6N8G0</accession>
<evidence type="ECO:0000256" key="1">
    <source>
        <dbReference type="ARBA" id="ARBA00006484"/>
    </source>
</evidence>
<proteinExistence type="inferred from homology"/>
<evidence type="ECO:0000313" key="2">
    <source>
        <dbReference type="EMBL" id="MFC0548872.1"/>
    </source>
</evidence>
<sequence length="113" mass="11619">MLQQGLRGRSGAAAKGALEALTRVWAGELAGTGITVNAVAPGPIETEMLRRNTPVGSPQEQRFLAPIPLGRVGRVDEVVAAIAFLLSRDGGYTTGQVIRVDGGGSIPAAARTN</sequence>
<dbReference type="Gene3D" id="3.40.50.720">
    <property type="entry name" value="NAD(P)-binding Rossmann-like Domain"/>
    <property type="match status" value="1"/>
</dbReference>
<name>A0ABV6N8G0_9PSEU</name>